<evidence type="ECO:0000256" key="5">
    <source>
        <dbReference type="ARBA" id="ARBA00011738"/>
    </source>
</evidence>
<evidence type="ECO:0000256" key="3">
    <source>
        <dbReference type="ARBA" id="ARBA00004980"/>
    </source>
</evidence>
<accession>A0A4D9CT05</accession>
<evidence type="ECO:0000256" key="6">
    <source>
        <dbReference type="ARBA" id="ARBA00013150"/>
    </source>
</evidence>
<dbReference type="Pfam" id="PF13292">
    <property type="entry name" value="DXP_synthase_N"/>
    <property type="match status" value="1"/>
</dbReference>
<dbReference type="HAMAP" id="MF_00315">
    <property type="entry name" value="DXP_synth"/>
    <property type="match status" value="1"/>
</dbReference>
<dbReference type="InterPro" id="IPR020826">
    <property type="entry name" value="Transketolase_BS"/>
</dbReference>
<dbReference type="InterPro" id="IPR049557">
    <property type="entry name" value="Transketolase_CS"/>
</dbReference>
<keyword evidence="7" id="KW-0808">Transferase</keyword>
<protein>
    <recommendedName>
        <fullName evidence="6">1-deoxy-D-xylulose-5-phosphate synthase</fullName>
        <ecNumber evidence="6">2.2.1.7</ecNumber>
    </recommendedName>
</protein>
<dbReference type="PANTHER" id="PTHR43322">
    <property type="entry name" value="1-D-DEOXYXYLULOSE 5-PHOSPHATE SYNTHASE-RELATED"/>
    <property type="match status" value="1"/>
</dbReference>
<keyword evidence="10" id="KW-0784">Thiamine biosynthesis</keyword>
<dbReference type="AlphaFoldDB" id="A0A4D9CT05"/>
<dbReference type="PANTHER" id="PTHR43322:SF5">
    <property type="entry name" value="1-DEOXY-D-XYLULOSE-5-PHOSPHATE SYNTHASE, CHLOROPLASTIC"/>
    <property type="match status" value="1"/>
</dbReference>
<dbReference type="NCBIfam" id="NF003933">
    <property type="entry name" value="PRK05444.2-2"/>
    <property type="match status" value="1"/>
</dbReference>
<dbReference type="PROSITE" id="PS00801">
    <property type="entry name" value="TRANSKETOLASE_1"/>
    <property type="match status" value="1"/>
</dbReference>
<comment type="cofactor">
    <cofactor evidence="2">
        <name>thiamine diphosphate</name>
        <dbReference type="ChEBI" id="CHEBI:58937"/>
    </cofactor>
</comment>
<dbReference type="EC" id="2.2.1.7" evidence="6"/>
<feature type="region of interest" description="Disordered" evidence="13">
    <location>
        <begin position="788"/>
        <end position="843"/>
    </location>
</feature>
<dbReference type="InterPro" id="IPR005475">
    <property type="entry name" value="Transketolase-like_Pyr-bd"/>
</dbReference>
<evidence type="ECO:0000256" key="10">
    <source>
        <dbReference type="ARBA" id="ARBA00022977"/>
    </source>
</evidence>
<dbReference type="GO" id="GO:0008661">
    <property type="term" value="F:1-deoxy-D-xylulose-5-phosphate synthase activity"/>
    <property type="evidence" value="ECO:0007669"/>
    <property type="project" value="UniProtKB-EC"/>
</dbReference>
<dbReference type="InterPro" id="IPR033248">
    <property type="entry name" value="Transketolase_C"/>
</dbReference>
<dbReference type="PROSITE" id="PS00802">
    <property type="entry name" value="TRANSKETOLASE_2"/>
    <property type="match status" value="1"/>
</dbReference>
<dbReference type="CDD" id="cd07033">
    <property type="entry name" value="TPP_PYR_DXS_TK_like"/>
    <property type="match status" value="1"/>
</dbReference>
<dbReference type="Gene3D" id="3.40.50.920">
    <property type="match status" value="1"/>
</dbReference>
<evidence type="ECO:0000256" key="4">
    <source>
        <dbReference type="ARBA" id="ARBA00011081"/>
    </source>
</evidence>
<evidence type="ECO:0000256" key="9">
    <source>
        <dbReference type="ARBA" id="ARBA00022842"/>
    </source>
</evidence>
<dbReference type="InterPro" id="IPR009014">
    <property type="entry name" value="Transketo_C/PFOR_II"/>
</dbReference>
<dbReference type="Pfam" id="PF02780">
    <property type="entry name" value="Transketolase_C"/>
    <property type="match status" value="1"/>
</dbReference>
<feature type="region of interest" description="Disordered" evidence="13">
    <location>
        <begin position="55"/>
        <end position="118"/>
    </location>
</feature>
<comment type="similarity">
    <text evidence="4">Belongs to the transketolase family. DXPS subfamily.</text>
</comment>
<dbReference type="InterPro" id="IPR005477">
    <property type="entry name" value="Dxylulose-5-P_synthase"/>
</dbReference>
<keyword evidence="8" id="KW-0479">Metal-binding</keyword>
<dbReference type="GO" id="GO:0019682">
    <property type="term" value="P:glyceraldehyde-3-phosphate metabolic process"/>
    <property type="evidence" value="ECO:0007669"/>
    <property type="project" value="UniProtKB-ARBA"/>
</dbReference>
<dbReference type="Gene3D" id="3.40.50.970">
    <property type="match status" value="2"/>
</dbReference>
<dbReference type="NCBIfam" id="TIGR00204">
    <property type="entry name" value="dxs"/>
    <property type="match status" value="1"/>
</dbReference>
<dbReference type="SUPFAM" id="SSF52518">
    <property type="entry name" value="Thiamin diphosphate-binding fold (THDP-binding)"/>
    <property type="match status" value="1"/>
</dbReference>
<dbReference type="Pfam" id="PF02779">
    <property type="entry name" value="Transket_pyr"/>
    <property type="match status" value="1"/>
</dbReference>
<comment type="subunit">
    <text evidence="5">Homodimer.</text>
</comment>
<comment type="pathway">
    <text evidence="3">Metabolic intermediate biosynthesis; 1-deoxy-D-xylulose 5-phosphate biosynthesis; 1-deoxy-D-xylulose 5-phosphate from D-glyceraldehyde 3-phosphate and pyruvate: step 1/1.</text>
</comment>
<keyword evidence="11" id="KW-0786">Thiamine pyrophosphate</keyword>
<evidence type="ECO:0000259" key="14">
    <source>
        <dbReference type="SMART" id="SM00861"/>
    </source>
</evidence>
<evidence type="ECO:0000256" key="1">
    <source>
        <dbReference type="ARBA" id="ARBA00001946"/>
    </source>
</evidence>
<dbReference type="OrthoDB" id="10266385at2759"/>
<evidence type="ECO:0000256" key="11">
    <source>
        <dbReference type="ARBA" id="ARBA00023052"/>
    </source>
</evidence>
<dbReference type="SUPFAM" id="SSF52922">
    <property type="entry name" value="TK C-terminal domain-like"/>
    <property type="match status" value="1"/>
</dbReference>
<evidence type="ECO:0000256" key="7">
    <source>
        <dbReference type="ARBA" id="ARBA00022679"/>
    </source>
</evidence>
<comment type="cofactor">
    <cofactor evidence="1">
        <name>Mg(2+)</name>
        <dbReference type="ChEBI" id="CHEBI:18420"/>
    </cofactor>
</comment>
<gene>
    <name evidence="15" type="ORF">NSK_006634</name>
</gene>
<evidence type="ECO:0000256" key="13">
    <source>
        <dbReference type="SAM" id="MobiDB-lite"/>
    </source>
</evidence>
<reference evidence="15 16" key="1">
    <citation type="submission" date="2019-01" db="EMBL/GenBank/DDBJ databases">
        <title>Nuclear Genome Assembly of the Microalgal Biofuel strain Nannochloropsis salina CCMP1776.</title>
        <authorList>
            <person name="Hovde B."/>
        </authorList>
    </citation>
    <scope>NUCLEOTIDE SEQUENCE [LARGE SCALE GENOMIC DNA]</scope>
    <source>
        <strain evidence="15 16">CCMP1776</strain>
    </source>
</reference>
<evidence type="ECO:0000313" key="16">
    <source>
        <dbReference type="Proteomes" id="UP000355283"/>
    </source>
</evidence>
<proteinExistence type="inferred from homology"/>
<dbReference type="GO" id="GO:0009228">
    <property type="term" value="P:thiamine biosynthetic process"/>
    <property type="evidence" value="ECO:0007669"/>
    <property type="project" value="UniProtKB-KW"/>
</dbReference>
<evidence type="ECO:0000256" key="12">
    <source>
        <dbReference type="ARBA" id="ARBA00023229"/>
    </source>
</evidence>
<feature type="compositionally biased region" description="Polar residues" evidence="13">
    <location>
        <begin position="834"/>
        <end position="843"/>
    </location>
</feature>
<keyword evidence="12" id="KW-0414">Isoprene biosynthesis</keyword>
<comment type="caution">
    <text evidence="15">The sequence shown here is derived from an EMBL/GenBank/DDBJ whole genome shotgun (WGS) entry which is preliminary data.</text>
</comment>
<dbReference type="GO" id="GO:0016114">
    <property type="term" value="P:terpenoid biosynthetic process"/>
    <property type="evidence" value="ECO:0007669"/>
    <property type="project" value="InterPro"/>
</dbReference>
<evidence type="ECO:0000256" key="8">
    <source>
        <dbReference type="ARBA" id="ARBA00022723"/>
    </source>
</evidence>
<evidence type="ECO:0000313" key="15">
    <source>
        <dbReference type="EMBL" id="TFJ81966.1"/>
    </source>
</evidence>
<organism evidence="15 16">
    <name type="scientific">Nannochloropsis salina CCMP1776</name>
    <dbReference type="NCBI Taxonomy" id="1027361"/>
    <lineage>
        <taxon>Eukaryota</taxon>
        <taxon>Sar</taxon>
        <taxon>Stramenopiles</taxon>
        <taxon>Ochrophyta</taxon>
        <taxon>Eustigmatophyceae</taxon>
        <taxon>Eustigmatales</taxon>
        <taxon>Monodopsidaceae</taxon>
        <taxon>Microchloropsis</taxon>
        <taxon>Microchloropsis salina</taxon>
    </lineage>
</organism>
<keyword evidence="16" id="KW-1185">Reference proteome</keyword>
<keyword evidence="9" id="KW-0460">Magnesium</keyword>
<dbReference type="Proteomes" id="UP000355283">
    <property type="component" value="Unassembled WGS sequence"/>
</dbReference>
<evidence type="ECO:0000256" key="2">
    <source>
        <dbReference type="ARBA" id="ARBA00001964"/>
    </source>
</evidence>
<sequence>MGVFSASSSSSSLSFSSFPSSSSTASSLPTAVLLLTTFTALTASVAAFHAPSTSITSSSHMTFPASSRTSSSGARSPLLIRARPRRTVVMETPLETGAGSSSSSNVPPPGTGPYQGPSSFPLLDSVRYPHDMKRFDLKDLKQLAHELRWDTLHHVSKTGGHLGSSLGVIELTVALHYVFNTPDDRIVWDVSHQVYPHKILTGRRDRMHSLRQTNGLSGFAKRSESEYDAFGAGHSSTSISAALGMSVGKLLTNKRVNNCVAVIGDGAITGGMAFEALNNAGYLRSRMVVILNDNGQVSLPTGTHSAGGVVPAGALSSYTSRLLSSKPFQDFRSFAKGLNRLMPSEIQDINAKLDEYARGLIQGGTLFEELGFYYIGPVDGHDLDNLVPILENLRDSPSTKPVLLHVKTEKGYGYPPAEVASDKYHGVAKFDVSTGRQFKGGNKGAPLSLTTTFANALCEIAAEDRTVVGITAAMPGGTGMDIFGKRFPKRTFDVGIAEQHAVTFAAGMAIEGLKPFCCIYSTFMQRGYDQVIHDVVIQKLPVRMILDRAGLVGNDGPTHHGSFDLSYLGALPDIVIMAPSDELELMNLLETAYETNDLPSVVRYPRGAGYGLETLKSQLGYEGLEELPKRGKAVARGKGRIIRRSTVVPPTAAPGTCRVALLSVGTRLLDTVHAAKEIEENSPGVSVTVADARFVKPLDKEMVSSLAMEHDVLITVEENSVGGFGSFVQQFLLNEGLLDGGKLRLRSMVLPDRFIEAGPQSDQYDQAGLAARHIVEKVEGLVRGREDRMLQQEQHQPQQHQQQQQQTGAGVGTVAEMAGVGAGKSSSSSSSSSRQGTSFQVLP</sequence>
<dbReference type="UniPathway" id="UPA00064">
    <property type="reaction ID" value="UER00091"/>
</dbReference>
<dbReference type="EMBL" id="SDOX01000121">
    <property type="protein sequence ID" value="TFJ81966.1"/>
    <property type="molecule type" value="Genomic_DNA"/>
</dbReference>
<dbReference type="InterPro" id="IPR029061">
    <property type="entry name" value="THDP-binding"/>
</dbReference>
<feature type="region of interest" description="Disordered" evidence="13">
    <location>
        <begin position="1"/>
        <end position="24"/>
    </location>
</feature>
<feature type="domain" description="Transketolase-like pyrimidine-binding" evidence="14">
    <location>
        <begin position="447"/>
        <end position="612"/>
    </location>
</feature>
<dbReference type="CDD" id="cd02007">
    <property type="entry name" value="TPP_DXS"/>
    <property type="match status" value="1"/>
</dbReference>
<feature type="compositionally biased region" description="Low complexity" evidence="13">
    <location>
        <begin position="791"/>
        <end position="806"/>
    </location>
</feature>
<feature type="compositionally biased region" description="Low complexity" evidence="13">
    <location>
        <begin position="65"/>
        <end position="76"/>
    </location>
</feature>
<dbReference type="SMART" id="SM00861">
    <property type="entry name" value="Transket_pyr"/>
    <property type="match status" value="1"/>
</dbReference>
<name>A0A4D9CT05_9STRA</name>
<dbReference type="GO" id="GO:0046872">
    <property type="term" value="F:metal ion binding"/>
    <property type="evidence" value="ECO:0007669"/>
    <property type="project" value="UniProtKB-KW"/>
</dbReference>
<dbReference type="FunFam" id="3.40.50.970:FF:000005">
    <property type="entry name" value="1-deoxy-D-xylulose-5-phosphate synthase"/>
    <property type="match status" value="1"/>
</dbReference>